<dbReference type="SUPFAM" id="SSF56112">
    <property type="entry name" value="Protein kinase-like (PK-like)"/>
    <property type="match status" value="1"/>
</dbReference>
<keyword evidence="2 5" id="KW-0547">Nucleotide-binding</keyword>
<keyword evidence="3" id="KW-0418">Kinase</keyword>
<dbReference type="Proteomes" id="UP000582643">
    <property type="component" value="Unassembled WGS sequence"/>
</dbReference>
<evidence type="ECO:0000256" key="3">
    <source>
        <dbReference type="ARBA" id="ARBA00022777"/>
    </source>
</evidence>
<keyword evidence="1" id="KW-0808">Transferase</keyword>
<name>A0A7W7XAS1_9ACTN</name>
<dbReference type="CDD" id="cd14014">
    <property type="entry name" value="STKc_PknB_like"/>
    <property type="match status" value="1"/>
</dbReference>
<sequence>MGAPRLLPLRGDDPARLGPYRLIGRVGSGGMGRVYLGRTVSGRLVAVKTLLAEGEVSETDRRRFAREVALARRVNGVFTVAVLDADAETGRPWMATEYVPAPSLAELVQEGGALPPAAVRWIAAGMAEALVDLHGAGIVHRDVKPGNVLLPQSGPRLIDFGISHALDLTRTTLTLGTIAFTSPEQARGEASTPASDVYSTGTTLFHLATARPPYAPGSDAFRLLAQVQRTEVVLDGLPRELDDLIRPLLTRDPSSRPTPQDILSAFEREPSGGSELLPAPWTSLIRARHEYVPPTEADDAPAGDATAASAARAADPVPALHSAPTRTALPKPAPAPAQEPMPRPETPAAPVKGGGRRPGRRGRALVAAVAAIVVSTGGYLVYDRMAEDGLSVADCLSNTRTAPGHYEPGSPREVDCDDLAATLVVRAQTDPEGPCPDASLSSEHWPGTNLCVGPRVVEGDCLNETRYDSGYVPASVLWAVSLCAGPSPRLKVTAVRAADGSTDGSVCGEAYRSGFDGRLWTDGNGSVYCLERI</sequence>
<accession>A0A7W7XAS1</accession>
<dbReference type="SMART" id="SM00220">
    <property type="entry name" value="S_TKc"/>
    <property type="match status" value="1"/>
</dbReference>
<dbReference type="Pfam" id="PF00069">
    <property type="entry name" value="Pkinase"/>
    <property type="match status" value="1"/>
</dbReference>
<keyword evidence="4 5" id="KW-0067">ATP-binding</keyword>
<dbReference type="InterPro" id="IPR011009">
    <property type="entry name" value="Kinase-like_dom_sf"/>
</dbReference>
<feature type="binding site" evidence="5">
    <location>
        <position position="48"/>
    </location>
    <ligand>
        <name>ATP</name>
        <dbReference type="ChEBI" id="CHEBI:30616"/>
    </ligand>
</feature>
<evidence type="ECO:0000256" key="4">
    <source>
        <dbReference type="ARBA" id="ARBA00022840"/>
    </source>
</evidence>
<dbReference type="Gene3D" id="1.10.510.10">
    <property type="entry name" value="Transferase(Phosphotransferase) domain 1"/>
    <property type="match status" value="1"/>
</dbReference>
<feature type="compositionally biased region" description="Low complexity" evidence="6">
    <location>
        <begin position="302"/>
        <end position="319"/>
    </location>
</feature>
<evidence type="ECO:0000313" key="8">
    <source>
        <dbReference type="EMBL" id="MBB4981799.1"/>
    </source>
</evidence>
<feature type="domain" description="Protein kinase" evidence="7">
    <location>
        <begin position="20"/>
        <end position="292"/>
    </location>
</feature>
<feature type="compositionally biased region" description="Pro residues" evidence="6">
    <location>
        <begin position="331"/>
        <end position="347"/>
    </location>
</feature>
<dbReference type="PANTHER" id="PTHR43289:SF34">
    <property type="entry name" value="SERINE_THREONINE-PROTEIN KINASE YBDM-RELATED"/>
    <property type="match status" value="1"/>
</dbReference>
<dbReference type="AlphaFoldDB" id="A0A7W7XAS1"/>
<dbReference type="Gene3D" id="3.30.200.20">
    <property type="entry name" value="Phosphorylase Kinase, domain 1"/>
    <property type="match status" value="1"/>
</dbReference>
<dbReference type="RefSeq" id="WP_184930917.1">
    <property type="nucleotide sequence ID" value="NZ_JACHJY010000003.1"/>
</dbReference>
<reference evidence="8 9" key="1">
    <citation type="submission" date="2020-08" db="EMBL/GenBank/DDBJ databases">
        <title>Genomic Encyclopedia of Type Strains, Phase III (KMG-III): the genomes of soil and plant-associated and newly described type strains.</title>
        <authorList>
            <person name="Whitman W."/>
        </authorList>
    </citation>
    <scope>NUCLEOTIDE SEQUENCE [LARGE SCALE GENOMIC DNA]</scope>
    <source>
        <strain evidence="8 9">SFB5A</strain>
    </source>
</reference>
<dbReference type="InterPro" id="IPR008271">
    <property type="entry name" value="Ser/Thr_kinase_AS"/>
</dbReference>
<dbReference type="PANTHER" id="PTHR43289">
    <property type="entry name" value="MITOGEN-ACTIVATED PROTEIN KINASE KINASE KINASE 20-RELATED"/>
    <property type="match status" value="1"/>
</dbReference>
<dbReference type="EMBL" id="JACHJY010000003">
    <property type="protein sequence ID" value="MBB4981799.1"/>
    <property type="molecule type" value="Genomic_DNA"/>
</dbReference>
<proteinExistence type="predicted"/>
<comment type="caution">
    <text evidence="8">The sequence shown here is derived from an EMBL/GenBank/DDBJ whole genome shotgun (WGS) entry which is preliminary data.</text>
</comment>
<dbReference type="InterPro" id="IPR000719">
    <property type="entry name" value="Prot_kinase_dom"/>
</dbReference>
<evidence type="ECO:0000313" key="9">
    <source>
        <dbReference type="Proteomes" id="UP000582643"/>
    </source>
</evidence>
<evidence type="ECO:0000259" key="7">
    <source>
        <dbReference type="PROSITE" id="PS50011"/>
    </source>
</evidence>
<keyword evidence="9" id="KW-1185">Reference proteome</keyword>
<protein>
    <recommendedName>
        <fullName evidence="7">Protein kinase domain-containing protein</fullName>
    </recommendedName>
</protein>
<dbReference type="PROSITE" id="PS00108">
    <property type="entry name" value="PROTEIN_KINASE_ST"/>
    <property type="match status" value="1"/>
</dbReference>
<evidence type="ECO:0000256" key="1">
    <source>
        <dbReference type="ARBA" id="ARBA00022679"/>
    </source>
</evidence>
<feature type="region of interest" description="Disordered" evidence="6">
    <location>
        <begin position="294"/>
        <end position="359"/>
    </location>
</feature>
<organism evidence="8 9">
    <name type="scientific">Streptomyces nymphaeiformis</name>
    <dbReference type="NCBI Taxonomy" id="2663842"/>
    <lineage>
        <taxon>Bacteria</taxon>
        <taxon>Bacillati</taxon>
        <taxon>Actinomycetota</taxon>
        <taxon>Actinomycetes</taxon>
        <taxon>Kitasatosporales</taxon>
        <taxon>Streptomycetaceae</taxon>
        <taxon>Streptomyces</taxon>
    </lineage>
</organism>
<dbReference type="GO" id="GO:0005524">
    <property type="term" value="F:ATP binding"/>
    <property type="evidence" value="ECO:0007669"/>
    <property type="project" value="UniProtKB-UniRule"/>
</dbReference>
<gene>
    <name evidence="8" type="ORF">GGE06_002709</name>
</gene>
<dbReference type="GO" id="GO:0004674">
    <property type="term" value="F:protein serine/threonine kinase activity"/>
    <property type="evidence" value="ECO:0007669"/>
    <property type="project" value="TreeGrafter"/>
</dbReference>
<feature type="region of interest" description="Disordered" evidence="6">
    <location>
        <begin position="248"/>
        <end position="278"/>
    </location>
</feature>
<dbReference type="InterPro" id="IPR017441">
    <property type="entry name" value="Protein_kinase_ATP_BS"/>
</dbReference>
<dbReference type="PROSITE" id="PS50011">
    <property type="entry name" value="PROTEIN_KINASE_DOM"/>
    <property type="match status" value="1"/>
</dbReference>
<evidence type="ECO:0000256" key="2">
    <source>
        <dbReference type="ARBA" id="ARBA00022741"/>
    </source>
</evidence>
<dbReference type="PROSITE" id="PS00107">
    <property type="entry name" value="PROTEIN_KINASE_ATP"/>
    <property type="match status" value="1"/>
</dbReference>
<evidence type="ECO:0000256" key="5">
    <source>
        <dbReference type="PROSITE-ProRule" id="PRU10141"/>
    </source>
</evidence>
<evidence type="ECO:0000256" key="6">
    <source>
        <dbReference type="SAM" id="MobiDB-lite"/>
    </source>
</evidence>